<evidence type="ECO:0000313" key="2">
    <source>
        <dbReference type="EMBL" id="KAK3225462.1"/>
    </source>
</evidence>
<accession>A0AAE0AXL4</accession>
<feature type="compositionally biased region" description="Basic and acidic residues" evidence="1">
    <location>
        <begin position="178"/>
        <end position="196"/>
    </location>
</feature>
<protein>
    <submittedName>
        <fullName evidence="2">Uncharacterized protein</fullName>
    </submittedName>
</protein>
<dbReference type="Proteomes" id="UP001281410">
    <property type="component" value="Unassembled WGS sequence"/>
</dbReference>
<gene>
    <name evidence="2" type="ORF">Dsin_005324</name>
</gene>
<proteinExistence type="predicted"/>
<feature type="compositionally biased region" description="Basic and acidic residues" evidence="1">
    <location>
        <begin position="16"/>
        <end position="25"/>
    </location>
</feature>
<sequence>MRGSKMIEALSEEETSGTRDIDVELSKVPQWKPIGVNEGEEHNKRKRRLSTKYNGQQRVRASVDTPDHTDNVVPDIQASTCGYGSFPLDSDQLVHTCDHGAAPSPDDARQDELSQAQGSNCGRHSVRHTTEKVPREVLGPKELETMLNALNSIPERVRNIINEEMGFIPKGNVWYPHSGDHSERGEGMKHEEEGFHGDQVTNDDGGGYDMGDDAQT</sequence>
<evidence type="ECO:0000313" key="3">
    <source>
        <dbReference type="Proteomes" id="UP001281410"/>
    </source>
</evidence>
<comment type="caution">
    <text evidence="2">The sequence shown here is derived from an EMBL/GenBank/DDBJ whole genome shotgun (WGS) entry which is preliminary data.</text>
</comment>
<feature type="region of interest" description="Disordered" evidence="1">
    <location>
        <begin position="178"/>
        <end position="216"/>
    </location>
</feature>
<keyword evidence="3" id="KW-1185">Reference proteome</keyword>
<dbReference type="EMBL" id="JANJYJ010000002">
    <property type="protein sequence ID" value="KAK3225462.1"/>
    <property type="molecule type" value="Genomic_DNA"/>
</dbReference>
<organism evidence="2 3">
    <name type="scientific">Dipteronia sinensis</name>
    <dbReference type="NCBI Taxonomy" id="43782"/>
    <lineage>
        <taxon>Eukaryota</taxon>
        <taxon>Viridiplantae</taxon>
        <taxon>Streptophyta</taxon>
        <taxon>Embryophyta</taxon>
        <taxon>Tracheophyta</taxon>
        <taxon>Spermatophyta</taxon>
        <taxon>Magnoliopsida</taxon>
        <taxon>eudicotyledons</taxon>
        <taxon>Gunneridae</taxon>
        <taxon>Pentapetalae</taxon>
        <taxon>rosids</taxon>
        <taxon>malvids</taxon>
        <taxon>Sapindales</taxon>
        <taxon>Sapindaceae</taxon>
        <taxon>Hippocastanoideae</taxon>
        <taxon>Acereae</taxon>
        <taxon>Dipteronia</taxon>
    </lineage>
</organism>
<dbReference type="AlphaFoldDB" id="A0AAE0AXL4"/>
<feature type="region of interest" description="Disordered" evidence="1">
    <location>
        <begin position="1"/>
        <end position="71"/>
    </location>
</feature>
<feature type="region of interest" description="Disordered" evidence="1">
    <location>
        <begin position="99"/>
        <end position="136"/>
    </location>
</feature>
<feature type="compositionally biased region" description="Polar residues" evidence="1">
    <location>
        <begin position="113"/>
        <end position="122"/>
    </location>
</feature>
<evidence type="ECO:0000256" key="1">
    <source>
        <dbReference type="SAM" id="MobiDB-lite"/>
    </source>
</evidence>
<reference evidence="2" key="1">
    <citation type="journal article" date="2023" name="Plant J.">
        <title>Genome sequences and population genomics provide insights into the demographic history, inbreeding, and mutation load of two 'living fossil' tree species of Dipteronia.</title>
        <authorList>
            <person name="Feng Y."/>
            <person name="Comes H.P."/>
            <person name="Chen J."/>
            <person name="Zhu S."/>
            <person name="Lu R."/>
            <person name="Zhang X."/>
            <person name="Li P."/>
            <person name="Qiu J."/>
            <person name="Olsen K.M."/>
            <person name="Qiu Y."/>
        </authorList>
    </citation>
    <scope>NUCLEOTIDE SEQUENCE</scope>
    <source>
        <strain evidence="2">NBL</strain>
    </source>
</reference>
<name>A0AAE0AXL4_9ROSI</name>